<reference evidence="17 18" key="1">
    <citation type="submission" date="2019-02" db="EMBL/GenBank/DDBJ databases">
        <title>Sequencing the genomes of 1000 actinobacteria strains.</title>
        <authorList>
            <person name="Klenk H.-P."/>
        </authorList>
    </citation>
    <scope>NUCLEOTIDE SEQUENCE [LARGE SCALE GENOMIC DNA]</scope>
    <source>
        <strain evidence="17 18">DSM 45612</strain>
    </source>
</reference>
<evidence type="ECO:0000256" key="9">
    <source>
        <dbReference type="ARBA" id="ARBA00023157"/>
    </source>
</evidence>
<evidence type="ECO:0000256" key="12">
    <source>
        <dbReference type="ARBA" id="ARBA00047754"/>
    </source>
</evidence>
<dbReference type="EMBL" id="SHLD01000001">
    <property type="protein sequence ID" value="RZU74127.1"/>
    <property type="molecule type" value="Genomic_DNA"/>
</dbReference>
<dbReference type="PRINTS" id="PR01183">
    <property type="entry name" value="RIBORDTASEM1"/>
</dbReference>
<keyword evidence="6 13" id="KW-0237">DNA synthesis</keyword>
<organism evidence="17 18">
    <name type="scientific">Micromonospora kangleipakensis</name>
    <dbReference type="NCBI Taxonomy" id="1077942"/>
    <lineage>
        <taxon>Bacteria</taxon>
        <taxon>Bacillati</taxon>
        <taxon>Actinomycetota</taxon>
        <taxon>Actinomycetes</taxon>
        <taxon>Micromonosporales</taxon>
        <taxon>Micromonosporaceae</taxon>
        <taxon>Micromonospora</taxon>
    </lineage>
</organism>
<dbReference type="Gene3D" id="3.20.70.20">
    <property type="match status" value="1"/>
</dbReference>
<keyword evidence="5 13" id="KW-0846">Cobalamin</keyword>
<evidence type="ECO:0000256" key="11">
    <source>
        <dbReference type="ARBA" id="ARBA00025437"/>
    </source>
</evidence>
<evidence type="ECO:0000256" key="1">
    <source>
        <dbReference type="ARBA" id="ARBA00001922"/>
    </source>
</evidence>
<comment type="caution">
    <text evidence="17">The sequence shown here is derived from an EMBL/GenBank/DDBJ whole genome shotgun (WGS) entry which is preliminary data.</text>
</comment>
<dbReference type="PANTHER" id="PTHR43371">
    <property type="entry name" value="VITAMIN B12-DEPENDENT RIBONUCLEOTIDE REDUCTASE"/>
    <property type="match status" value="1"/>
</dbReference>
<dbReference type="FunFam" id="3.20.70.20:FF:000007">
    <property type="entry name" value="Vitamin B12-dependent ribonucleotide reductase"/>
    <property type="match status" value="1"/>
</dbReference>
<evidence type="ECO:0000256" key="6">
    <source>
        <dbReference type="ARBA" id="ARBA00022634"/>
    </source>
</evidence>
<protein>
    <recommendedName>
        <fullName evidence="4 13">Vitamin B12-dependent ribonucleotide reductase</fullName>
        <ecNumber evidence="3 13">1.17.4.1</ecNumber>
    </recommendedName>
</protein>
<dbReference type="GO" id="GO:0050897">
    <property type="term" value="F:cobalt ion binding"/>
    <property type="evidence" value="ECO:0007669"/>
    <property type="project" value="InterPro"/>
</dbReference>
<dbReference type="InterPro" id="IPR013344">
    <property type="entry name" value="RNR_NrdJ/NrdZ"/>
</dbReference>
<dbReference type="GO" id="GO:0031419">
    <property type="term" value="F:cobalamin binding"/>
    <property type="evidence" value="ECO:0007669"/>
    <property type="project" value="UniProtKB-KW"/>
</dbReference>
<evidence type="ECO:0000259" key="15">
    <source>
        <dbReference type="Pfam" id="PF08471"/>
    </source>
</evidence>
<keyword evidence="10 13" id="KW-0170">Cobalt</keyword>
<name>A0A4Q8B8U2_9ACTN</name>
<dbReference type="Proteomes" id="UP000294114">
    <property type="component" value="Unassembled WGS sequence"/>
</dbReference>
<dbReference type="EC" id="1.17.4.1" evidence="3 13"/>
<evidence type="ECO:0000256" key="3">
    <source>
        <dbReference type="ARBA" id="ARBA00012274"/>
    </source>
</evidence>
<evidence type="ECO:0000256" key="10">
    <source>
        <dbReference type="ARBA" id="ARBA00023285"/>
    </source>
</evidence>
<dbReference type="GO" id="GO:0004748">
    <property type="term" value="F:ribonucleoside-diphosphate reductase activity, thioredoxin disulfide as acceptor"/>
    <property type="evidence" value="ECO:0007669"/>
    <property type="project" value="UniProtKB-EC"/>
</dbReference>
<evidence type="ECO:0000259" key="14">
    <source>
        <dbReference type="Pfam" id="PF02867"/>
    </source>
</evidence>
<evidence type="ECO:0000256" key="7">
    <source>
        <dbReference type="ARBA" id="ARBA00022741"/>
    </source>
</evidence>
<dbReference type="GO" id="GO:0071897">
    <property type="term" value="P:DNA biosynthetic process"/>
    <property type="evidence" value="ECO:0007669"/>
    <property type="project" value="UniProtKB-KW"/>
</dbReference>
<evidence type="ECO:0000313" key="18">
    <source>
        <dbReference type="Proteomes" id="UP000294114"/>
    </source>
</evidence>
<dbReference type="InterPro" id="IPR050862">
    <property type="entry name" value="RdRp_reductase_class-2"/>
</dbReference>
<sequence>MAGDGVTASKSRTRAGAPAGLKVERVWTTEGVHPYDEVAWERRDVVMTNWRDGSINFEQRGVEFPESWSVNAANIVTTKYFRGAVGTPEREWSLKQLIDRVVTTYRKAGAEHGYFATPADAEIFAHELTWMLLHQVFSFNSPVWFNVGTPSPQQVSACFILSVDDSMDSILDWYKEEGLIFKGGSGSGVNLSRIRSSRELLSSGGNASGPVSFMRGADASAGTIKSGGATRRAAKMVILDVDHPDIQEFVVTKAREEDKIRALRDAGFDMDLGGADIVSVQYQNANNSVRVSDEFMTAVENGGGFDLRGRLDGQTIETVDAKKLFRSISQAAWECADPGLQYDDTINDWHTCPETGRITASNPCSEYLHLDNSSCNLASLNLMKFLRADGGFEVEKFVRSVEFVITAMDISICFADFPTEKIGETSRAYRQLGIGYANLGALLMASGLPYDSEQGRSVAAAITSLMTGTAYRRSAELAGVVGPYDGYARNAEPHKRVMRKHAAANDEIKPAGTVATAIQREATKQWTLGNKIGDKNGWRNSQASVLAPTGTIGFMMDCDTTGVEPDLALVKFKKLVGGGSMQIVNQTVPRALRSLGYPEEQVEAIVEHIADHGHVVDAPGLKPEHYPVFDCAMGERTIAPMGHVRMMAAIQPFVSGAISKTVNMPEAATVEDVEKIYFEGWKLGLKALAIYRDNCKVGQPLSVAKSNKAAEPAAVEAAPAAPVVEKVVEYRPVRKRLPKKRPSETVSFSVGGAEGYLTASSYPDDGLGEVFLKMSKQGSTLAGVMDAFSVAISIGLQYGVPLETYVSKFTNMRFEPAGMTDDPDVRMAASVMDYIFRRLALDFLPYERRAELGIFTAKERAAQLRAEAEAEASGADLTAMAASAPVETPAEPKAGPVLQPAQEVAEVVAAKPAPSVGSSTELLEAVLGKAADAPLCFTCGTKMRPAGSCYVCEGCGSTSGCS</sequence>
<dbReference type="Pfam" id="PF08471">
    <property type="entry name" value="Ribonuc_red_2_N"/>
    <property type="match status" value="1"/>
</dbReference>
<dbReference type="Pfam" id="PF12637">
    <property type="entry name" value="TSCPD"/>
    <property type="match status" value="1"/>
</dbReference>
<dbReference type="RefSeq" id="WP_130340481.1">
    <property type="nucleotide sequence ID" value="NZ_SHLD01000001.1"/>
</dbReference>
<dbReference type="NCBIfam" id="TIGR02504">
    <property type="entry name" value="NrdJ_Z"/>
    <property type="match status" value="1"/>
</dbReference>
<dbReference type="InterPro" id="IPR000788">
    <property type="entry name" value="RNR_lg_C"/>
</dbReference>
<keyword evidence="18" id="KW-1185">Reference proteome</keyword>
<dbReference type="GO" id="GO:0000166">
    <property type="term" value="F:nucleotide binding"/>
    <property type="evidence" value="ECO:0007669"/>
    <property type="project" value="UniProtKB-KW"/>
</dbReference>
<proteinExistence type="inferred from homology"/>
<evidence type="ECO:0000256" key="2">
    <source>
        <dbReference type="ARBA" id="ARBA00007405"/>
    </source>
</evidence>
<dbReference type="Pfam" id="PF02867">
    <property type="entry name" value="Ribonuc_red_lgC"/>
    <property type="match status" value="1"/>
</dbReference>
<comment type="cofactor">
    <cofactor evidence="1 13">
        <name>adenosylcob(III)alamin</name>
        <dbReference type="ChEBI" id="CHEBI:18408"/>
    </cofactor>
</comment>
<evidence type="ECO:0000256" key="5">
    <source>
        <dbReference type="ARBA" id="ARBA00022628"/>
    </source>
</evidence>
<evidence type="ECO:0000256" key="13">
    <source>
        <dbReference type="RuleBase" id="RU364064"/>
    </source>
</evidence>
<feature type="domain" description="Ribonucleotide reductase class II vitamin B12-dependent N-terminal" evidence="15">
    <location>
        <begin position="45"/>
        <end position="135"/>
    </location>
</feature>
<dbReference type="InterPro" id="IPR013678">
    <property type="entry name" value="RNR_2_N"/>
</dbReference>
<comment type="similarity">
    <text evidence="2 13">Belongs to the ribonucleoside diphosphate reductase class-2 family.</text>
</comment>
<dbReference type="AlphaFoldDB" id="A0A4Q8B8U2"/>
<dbReference type="SUPFAM" id="SSF51998">
    <property type="entry name" value="PFL-like glycyl radical enzymes"/>
    <property type="match status" value="1"/>
</dbReference>
<keyword evidence="9" id="KW-1015">Disulfide bond</keyword>
<dbReference type="PANTHER" id="PTHR43371:SF1">
    <property type="entry name" value="RIBONUCLEOSIDE-DIPHOSPHATE REDUCTASE"/>
    <property type="match status" value="1"/>
</dbReference>
<keyword evidence="8 13" id="KW-0560">Oxidoreductase</keyword>
<dbReference type="OrthoDB" id="9762933at2"/>
<dbReference type="InterPro" id="IPR024434">
    <property type="entry name" value="TSCPD_dom"/>
</dbReference>
<evidence type="ECO:0000259" key="16">
    <source>
        <dbReference type="Pfam" id="PF12637"/>
    </source>
</evidence>
<evidence type="ECO:0000256" key="8">
    <source>
        <dbReference type="ARBA" id="ARBA00023002"/>
    </source>
</evidence>
<keyword evidence="7 13" id="KW-0547">Nucleotide-binding</keyword>
<feature type="domain" description="TSCPD" evidence="16">
    <location>
        <begin position="738"/>
        <end position="841"/>
    </location>
</feature>
<feature type="domain" description="Ribonucleotide reductase large subunit C-terminal" evidence="14">
    <location>
        <begin position="156"/>
        <end position="691"/>
    </location>
</feature>
<comment type="function">
    <text evidence="11 13">Catalyzes the reduction of ribonucleotides to deoxyribonucleotides. May function to provide a pool of deoxyribonucleotide precursors for DNA repair during oxygen limitation and/or for immediate growth after restoration of oxygen.</text>
</comment>
<dbReference type="NCBIfam" id="NF005122">
    <property type="entry name" value="PRK06556.1"/>
    <property type="match status" value="1"/>
</dbReference>
<evidence type="ECO:0000256" key="4">
    <source>
        <dbReference type="ARBA" id="ARBA00014409"/>
    </source>
</evidence>
<gene>
    <name evidence="17" type="ORF">EV384_2569</name>
</gene>
<comment type="catalytic activity">
    <reaction evidence="12 13">
        <text>a 2'-deoxyribonucleoside 5'-diphosphate + [thioredoxin]-disulfide + H2O = a ribonucleoside 5'-diphosphate + [thioredoxin]-dithiol</text>
        <dbReference type="Rhea" id="RHEA:23252"/>
        <dbReference type="Rhea" id="RHEA-COMP:10698"/>
        <dbReference type="Rhea" id="RHEA-COMP:10700"/>
        <dbReference type="ChEBI" id="CHEBI:15377"/>
        <dbReference type="ChEBI" id="CHEBI:29950"/>
        <dbReference type="ChEBI" id="CHEBI:50058"/>
        <dbReference type="ChEBI" id="CHEBI:57930"/>
        <dbReference type="ChEBI" id="CHEBI:73316"/>
        <dbReference type="EC" id="1.17.4.1"/>
    </reaction>
</comment>
<dbReference type="CDD" id="cd02888">
    <property type="entry name" value="RNR_II_dimer"/>
    <property type="match status" value="1"/>
</dbReference>
<accession>A0A4Q8B8U2</accession>
<evidence type="ECO:0000313" key="17">
    <source>
        <dbReference type="EMBL" id="RZU74127.1"/>
    </source>
</evidence>